<dbReference type="InterPro" id="IPR039715">
    <property type="entry name" value="ZCCHC10"/>
</dbReference>
<feature type="region of interest" description="Disordered" evidence="1">
    <location>
        <begin position="279"/>
        <end position="304"/>
    </location>
</feature>
<dbReference type="PANTHER" id="PTHR13491">
    <property type="entry name" value="ZCCHC10 PROTEIN"/>
    <property type="match status" value="1"/>
</dbReference>
<evidence type="ECO:0000256" key="1">
    <source>
        <dbReference type="SAM" id="MobiDB-lite"/>
    </source>
</evidence>
<reference evidence="2 3" key="1">
    <citation type="journal article" date="2020" name="Fungal Divers.">
        <title>Resolving the Mortierellaceae phylogeny through synthesis of multi-gene phylogenetics and phylogenomics.</title>
        <authorList>
            <person name="Vandepol N."/>
            <person name="Liber J."/>
            <person name="Desiro A."/>
            <person name="Na H."/>
            <person name="Kennedy M."/>
            <person name="Barry K."/>
            <person name="Grigoriev I.V."/>
            <person name="Miller A.N."/>
            <person name="O'Donnell K."/>
            <person name="Stajich J.E."/>
            <person name="Bonito G."/>
        </authorList>
    </citation>
    <scope>NUCLEOTIDE SEQUENCE [LARGE SCALE GENOMIC DNA]</scope>
    <source>
        <strain evidence="2 3">AD045</strain>
    </source>
</reference>
<organism evidence="2 3">
    <name type="scientific">Linnemannia gamsii</name>
    <dbReference type="NCBI Taxonomy" id="64522"/>
    <lineage>
        <taxon>Eukaryota</taxon>
        <taxon>Fungi</taxon>
        <taxon>Fungi incertae sedis</taxon>
        <taxon>Mucoromycota</taxon>
        <taxon>Mortierellomycotina</taxon>
        <taxon>Mortierellomycetes</taxon>
        <taxon>Mortierellales</taxon>
        <taxon>Mortierellaceae</taxon>
        <taxon>Linnemannia</taxon>
    </lineage>
</organism>
<feature type="compositionally biased region" description="Low complexity" evidence="1">
    <location>
        <begin position="279"/>
        <end position="289"/>
    </location>
</feature>
<feature type="compositionally biased region" description="Low complexity" evidence="1">
    <location>
        <begin position="610"/>
        <end position="685"/>
    </location>
</feature>
<dbReference type="PANTHER" id="PTHR13491:SF0">
    <property type="entry name" value="ZINC FINGER CCHC DOMAIN-CONTAINING PROTEIN 10"/>
    <property type="match status" value="1"/>
</dbReference>
<feature type="region of interest" description="Disordered" evidence="1">
    <location>
        <begin position="491"/>
        <end position="558"/>
    </location>
</feature>
<feature type="compositionally biased region" description="Polar residues" evidence="1">
    <location>
        <begin position="981"/>
        <end position="1016"/>
    </location>
</feature>
<feature type="region of interest" description="Disordered" evidence="1">
    <location>
        <begin position="948"/>
        <end position="1016"/>
    </location>
</feature>
<dbReference type="Proteomes" id="UP001194696">
    <property type="component" value="Unassembled WGS sequence"/>
</dbReference>
<feature type="region of interest" description="Disordered" evidence="1">
    <location>
        <begin position="1065"/>
        <end position="1127"/>
    </location>
</feature>
<accession>A0ABQ7JLI8</accession>
<evidence type="ECO:0000313" key="3">
    <source>
        <dbReference type="Proteomes" id="UP001194696"/>
    </source>
</evidence>
<feature type="region of interest" description="Disordered" evidence="1">
    <location>
        <begin position="1"/>
        <end position="28"/>
    </location>
</feature>
<feature type="compositionally biased region" description="Low complexity" evidence="1">
    <location>
        <begin position="491"/>
        <end position="514"/>
    </location>
</feature>
<sequence>MLQRELFLDAPQASQTARRTGPAAGSGPLRFDTRDYQFSIIGVDDGPLDQQIMQALGGLGGAHGLDMNLDGGSTMIQIAGDPSVLRSLLGANGGHFVQLGGVGPGTAEAFEQARALRSRMVAQGHVPLGASLPPLETIEAELTRVATQLRNVQTILSHPVDQLEGIELEPLDIPPLEAVDGSADGDSTDIARMGGILTQLSETSRAMANQLQSLSDQYNNSLGLSGHASLQRVSHRAARAMYRLASVQNTVFPMLANAAFVGTAPGSVSYRYQPQPAAAAPAAAAPQPAGGERAPSQQGRASQGIPFPAFIRGAGASPVTMGIIPSIMAHARASAQSVNAAMAAAAAAAGSSGPNSATRALATAAPTIPATTTATPASNATLAVPHAATTQRTIPAASVPVPQPGAGPIGQMVLGPNGSLSYTIQAPVRLATRSTGRLPTYATAAAAAANPFALNPGQGMPTRFMIPADFAGAGFLDFWRNLSGQMATSASTSASASGSASTTTMRTGTASSTGQAAQPPVESSSNASSSSRRRERPEDFSQEGTDRAASRRRLETQVSQMNSSLLELENRLQHELDSILGRSGLGLGLGLGLGSGSAGSSTPTQGSHPNTNSNTTTNAGSTSQQLTRTQPPTRPITTRSSSNDARRASAATESSSPVSSPSPSSPSVPSLSSQNSNSSSSASSSAASSAYNLGRIGVFISAILRMVDQPREDGSPRTLADVICNDPESSSTPLQDLVRNVAESITVRETRSIVEGHPAPIRNIHSILNSFIRERALNGQQLTESNLESVAVMFAHGIMNAVHVEDILETLSPPASIQISSADIRRISLDVLREHFRRLIYLVVAAPVGRESPTFARDVILWIRDVVGAWRVSFYGLFSERDQPEAQRIATHVVGSAIHDNGRRWVELSNRATNTLVNVLCANIVPRRRGEEQTGGLVGGAWPLMATGPRQNNAPRSSACRAPSLLGSTAHPVPMGPIVPSGSSNTRGSAGGNFSRSPLSNSTTASQIAPSQVSSAEAETLSSNLARRIGEMMSPLGVNTSALESLYGSSIREAIRAELANIRTAAPASSVPSSSTAPSTSSSSAAPPSTTASSSSNSPEIATAKSEMPGAPDHRTRVEDAEDDDVV</sequence>
<comment type="caution">
    <text evidence="2">The sequence shown here is derived from an EMBL/GenBank/DDBJ whole genome shotgun (WGS) entry which is preliminary data.</text>
</comment>
<protein>
    <submittedName>
        <fullName evidence="2">Uncharacterized protein</fullName>
    </submittedName>
</protein>
<name>A0ABQ7JLI8_9FUNG</name>
<gene>
    <name evidence="2" type="ORF">BGZ96_001970</name>
</gene>
<feature type="region of interest" description="Disordered" evidence="1">
    <location>
        <begin position="594"/>
        <end position="685"/>
    </location>
</feature>
<evidence type="ECO:0000313" key="2">
    <source>
        <dbReference type="EMBL" id="KAG0279466.1"/>
    </source>
</evidence>
<feature type="compositionally biased region" description="Basic and acidic residues" evidence="1">
    <location>
        <begin position="535"/>
        <end position="555"/>
    </location>
</feature>
<feature type="compositionally biased region" description="Low complexity" evidence="1">
    <location>
        <begin position="1065"/>
        <end position="1104"/>
    </location>
</feature>
<keyword evidence="3" id="KW-1185">Reference proteome</keyword>
<dbReference type="EMBL" id="JAAAIM010001350">
    <property type="protein sequence ID" value="KAG0279466.1"/>
    <property type="molecule type" value="Genomic_DNA"/>
</dbReference>
<proteinExistence type="predicted"/>